<dbReference type="GO" id="GO:0016020">
    <property type="term" value="C:membrane"/>
    <property type="evidence" value="ECO:0007669"/>
    <property type="project" value="UniProtKB-SubCell"/>
</dbReference>
<dbReference type="SMART" id="SM00228">
    <property type="entry name" value="PDZ"/>
    <property type="match status" value="1"/>
</dbReference>
<sequence>MSESDTSTSVVAAPDASSGAAVDKEGVETTSPPPAGEATAEGPPPSASGESGSESAASGQAASQRPPSSNSSTGAETASGNAATTAGSSSTASQTTKVIYHVDEQKTPYLLKVPGQAGEITLSDFKAALNRPGVSFKYFFNNVDDDFGVVKEEVDEDSAVLPAHKGRIVAYLVTGDSQSDTGHGPSESDRGGSLSDISVVQSASTKGRPPSSGRSGYSSSRSRSRRDGSKDGGVDSSGDGAHSASPGPGRSSGEDDDRRRHRSSHAGNRQQYRPSGRSSRYASGADTDLATDATMTDASSIMTASEFGASSYFESDSASRLSGVDARSMRQMRKRYKRKKQRRLPRYSSCSSFTESTVDSLNIIVVTLDMEPINFLGISIVGQSNNGGDGGIFVGSVMKGGAVDADGRIGPGDMILQVNDYNLEDMGNDDAVRVLRDVVQKPGPITITVAKCFDPTATADFHGIDPRADAVQPIDPSAWVQHTEAIRAMYGSYTSPTMSTITSGSSSLNSSLPEAERPMLPEGAIRLSSETPIEEVARHMAAPSSGLDVRDRMWLKIKIPRSFIGSDVVDWIYSRLDGFNERRQARKYASNMLKTGYFKHTVNKITFSEQCYYVFNKDLTTEFAHLRIVKDGDDDTLATLPEHGEVSYRPAGYGIGGPRAYQQYDPFMDAQTLMSASMHRTRSSGSGSGSPSGHSPYASTVGPSPPGSVAMSMQRQSSSGSNRSPRSPTASMVSRASRASTLTGGSYNIVAGRRVLDEYGQPLPAPPSEQDVASERLQKLSSRLRHGSITSLNTLSSVQTHMRGGVGMMPGGNMASDTASLYSIASKAMNDTASICSSRVSRRGLEGIPVNVTTSQHSFKNAMDNPINDGYFVDVM</sequence>
<dbReference type="FunFam" id="2.40.240.130:FF:000001">
    <property type="entry name" value="Segment polarity protein dishevelled homolog DVL-1"/>
    <property type="match status" value="1"/>
</dbReference>
<dbReference type="PROSITE" id="PS50841">
    <property type="entry name" value="DIX"/>
    <property type="match status" value="1"/>
</dbReference>
<proteinExistence type="evidence at transcript level"/>
<dbReference type="CDD" id="cd06717">
    <property type="entry name" value="PDZ_Dishevelled-like"/>
    <property type="match status" value="1"/>
</dbReference>
<dbReference type="GO" id="GO:0030674">
    <property type="term" value="F:protein-macromolecule adaptor activity"/>
    <property type="evidence" value="ECO:0007669"/>
    <property type="project" value="UniProtKB-ARBA"/>
</dbReference>
<dbReference type="GO" id="GO:0048646">
    <property type="term" value="P:anatomical structure formation involved in morphogenesis"/>
    <property type="evidence" value="ECO:0007669"/>
    <property type="project" value="UniProtKB-ARBA"/>
</dbReference>
<dbReference type="InterPro" id="IPR008339">
    <property type="entry name" value="Dishevelled_fam"/>
</dbReference>
<dbReference type="CDD" id="cd04438">
    <property type="entry name" value="DEP_dishevelled"/>
    <property type="match status" value="1"/>
</dbReference>
<evidence type="ECO:0000256" key="3">
    <source>
        <dbReference type="ARBA" id="ARBA00008735"/>
    </source>
</evidence>
<dbReference type="PROSITE" id="PS50106">
    <property type="entry name" value="PDZ"/>
    <property type="match status" value="1"/>
</dbReference>
<dbReference type="InterPro" id="IPR036388">
    <property type="entry name" value="WH-like_DNA-bd_sf"/>
</dbReference>
<dbReference type="PRINTS" id="PR01760">
    <property type="entry name" value="DISHEVELLED"/>
</dbReference>
<feature type="compositionally biased region" description="Low complexity" evidence="9">
    <location>
        <begin position="234"/>
        <end position="251"/>
    </location>
</feature>
<comment type="similarity">
    <text evidence="3">Belongs to the DSH family.</text>
</comment>
<dbReference type="GO" id="GO:0005829">
    <property type="term" value="C:cytosol"/>
    <property type="evidence" value="ECO:0007669"/>
    <property type="project" value="TreeGrafter"/>
</dbReference>
<feature type="compositionally biased region" description="Low complexity" evidence="9">
    <location>
        <begin position="207"/>
        <end position="221"/>
    </location>
</feature>
<evidence type="ECO:0000256" key="6">
    <source>
        <dbReference type="ARBA" id="ARBA00022687"/>
    </source>
</evidence>
<evidence type="ECO:0000256" key="8">
    <source>
        <dbReference type="PROSITE-ProRule" id="PRU00069"/>
    </source>
</evidence>
<dbReference type="Pfam" id="PF00610">
    <property type="entry name" value="DEP"/>
    <property type="match status" value="1"/>
</dbReference>
<feature type="compositionally biased region" description="Polar residues" evidence="9">
    <location>
        <begin position="266"/>
        <end position="281"/>
    </location>
</feature>
<feature type="compositionally biased region" description="Low complexity" evidence="9">
    <location>
        <begin position="711"/>
        <end position="728"/>
    </location>
</feature>
<feature type="region of interest" description="Disordered" evidence="9">
    <location>
        <begin position="1"/>
        <end position="94"/>
    </location>
</feature>
<evidence type="ECO:0000256" key="4">
    <source>
        <dbReference type="ARBA" id="ARBA00022473"/>
    </source>
</evidence>
<evidence type="ECO:0000259" key="11">
    <source>
        <dbReference type="PROSITE" id="PS50186"/>
    </source>
</evidence>
<dbReference type="FunFam" id="2.30.42.10:FF:000014">
    <property type="entry name" value="Segment polarity protein dishevelled homolog DVL-3"/>
    <property type="match status" value="1"/>
</dbReference>
<dbReference type="Gene3D" id="2.30.42.10">
    <property type="match status" value="1"/>
</dbReference>
<feature type="region of interest" description="Disordered" evidence="9">
    <location>
        <begin position="676"/>
        <end position="739"/>
    </location>
</feature>
<feature type="region of interest" description="Disordered" evidence="9">
    <location>
        <begin position="199"/>
        <end position="284"/>
    </location>
</feature>
<evidence type="ECO:0000313" key="13">
    <source>
        <dbReference type="EMBL" id="CDO67914.1"/>
    </source>
</evidence>
<dbReference type="GO" id="GO:0005938">
    <property type="term" value="C:cell cortex"/>
    <property type="evidence" value="ECO:0007669"/>
    <property type="project" value="UniProtKB-ARBA"/>
</dbReference>
<dbReference type="SMART" id="SM00021">
    <property type="entry name" value="DAX"/>
    <property type="match status" value="1"/>
</dbReference>
<accession>A0A077SQW7</accession>
<reference evidence="13" key="1">
    <citation type="journal article" date="2014" name="Nat. Commun.">
        <title>Developmental gene expression provides clues to relationships between sponge and eumetazoan body plans.</title>
        <authorList>
            <person name="Leininger S."/>
            <person name="Adamski M."/>
            <person name="Bergum B."/>
            <person name="Guder C."/>
            <person name="Liu J."/>
            <person name="Laplante M."/>
            <person name="Brate J."/>
            <person name="Hoffmann F."/>
            <person name="Fortunato S."/>
            <person name="Jordal S."/>
            <person name="Rapp H.T."/>
            <person name="Adamska M."/>
        </authorList>
    </citation>
    <scope>NUCLEOTIDE SEQUENCE</scope>
</reference>
<feature type="compositionally biased region" description="Low complexity" evidence="9">
    <location>
        <begin position="683"/>
        <end position="696"/>
    </location>
</feature>
<dbReference type="Pfam" id="PF00595">
    <property type="entry name" value="PDZ"/>
    <property type="match status" value="1"/>
</dbReference>
<dbReference type="GO" id="GO:0005109">
    <property type="term" value="F:frizzled binding"/>
    <property type="evidence" value="ECO:0007669"/>
    <property type="project" value="TreeGrafter"/>
</dbReference>
<dbReference type="AlphaFoldDB" id="A0A077SQW7"/>
<feature type="region of interest" description="Disordered" evidence="9">
    <location>
        <begin position="175"/>
        <end position="194"/>
    </location>
</feature>
<dbReference type="PROSITE" id="PS50186">
    <property type="entry name" value="DEP"/>
    <property type="match status" value="1"/>
</dbReference>
<feature type="compositionally biased region" description="Polar residues" evidence="9">
    <location>
        <begin position="729"/>
        <end position="739"/>
    </location>
</feature>
<dbReference type="SUPFAM" id="SSF46785">
    <property type="entry name" value="Winged helix' DNA-binding domain"/>
    <property type="match status" value="1"/>
</dbReference>
<dbReference type="Pfam" id="PF00778">
    <property type="entry name" value="DIX"/>
    <property type="match status" value="1"/>
</dbReference>
<dbReference type="GO" id="GO:0035556">
    <property type="term" value="P:intracellular signal transduction"/>
    <property type="evidence" value="ECO:0007669"/>
    <property type="project" value="InterPro"/>
</dbReference>
<dbReference type="InterPro" id="IPR029071">
    <property type="entry name" value="Ubiquitin-like_domsf"/>
</dbReference>
<dbReference type="InterPro" id="IPR001158">
    <property type="entry name" value="DIX"/>
</dbReference>
<dbReference type="GO" id="GO:0003002">
    <property type="term" value="P:regionalization"/>
    <property type="evidence" value="ECO:0007669"/>
    <property type="project" value="UniProtKB-ARBA"/>
</dbReference>
<feature type="domain" description="DEP" evidence="11">
    <location>
        <begin position="543"/>
        <end position="617"/>
    </location>
</feature>
<gene>
    <name evidence="13" type="primary">DvlA</name>
</gene>
<keyword evidence="4" id="KW-0217">Developmental protein</keyword>
<evidence type="ECO:0000256" key="9">
    <source>
        <dbReference type="SAM" id="MobiDB-lite"/>
    </source>
</evidence>
<feature type="domain" description="DIX" evidence="12">
    <location>
        <begin position="93"/>
        <end position="176"/>
    </location>
</feature>
<evidence type="ECO:0000259" key="10">
    <source>
        <dbReference type="PROSITE" id="PS50106"/>
    </source>
</evidence>
<dbReference type="PANTHER" id="PTHR10878">
    <property type="entry name" value="SEGMENT POLARITY PROTEIN DISHEVELLED"/>
    <property type="match status" value="1"/>
</dbReference>
<feature type="compositionally biased region" description="Polar residues" evidence="9">
    <location>
        <begin position="1"/>
        <end position="10"/>
    </location>
</feature>
<dbReference type="SUPFAM" id="SSF50156">
    <property type="entry name" value="PDZ domain-like"/>
    <property type="match status" value="1"/>
</dbReference>
<evidence type="ECO:0000256" key="2">
    <source>
        <dbReference type="ARBA" id="ARBA00004496"/>
    </source>
</evidence>
<dbReference type="GO" id="GO:0060070">
    <property type="term" value="P:canonical Wnt signaling pathway"/>
    <property type="evidence" value="ECO:0007669"/>
    <property type="project" value="TreeGrafter"/>
</dbReference>
<keyword evidence="5" id="KW-0963">Cytoplasm</keyword>
<dbReference type="GO" id="GO:0048468">
    <property type="term" value="P:cell development"/>
    <property type="evidence" value="ECO:0007669"/>
    <property type="project" value="UniProtKB-ARBA"/>
</dbReference>
<feature type="non-terminal residue" evidence="13">
    <location>
        <position position="876"/>
    </location>
</feature>
<dbReference type="Gene3D" id="2.40.240.130">
    <property type="match status" value="1"/>
</dbReference>
<feature type="region of interest" description="Disordered" evidence="9">
    <location>
        <begin position="324"/>
        <end position="343"/>
    </location>
</feature>
<evidence type="ECO:0000259" key="12">
    <source>
        <dbReference type="PROSITE" id="PS50841"/>
    </source>
</evidence>
<dbReference type="InterPro" id="IPR001478">
    <property type="entry name" value="PDZ"/>
</dbReference>
<dbReference type="InterPro" id="IPR036034">
    <property type="entry name" value="PDZ_sf"/>
</dbReference>
<protein>
    <submittedName>
        <fullName evidence="13">Dishevelled A SciDvlA</fullName>
    </submittedName>
</protein>
<dbReference type="SUPFAM" id="SSF54236">
    <property type="entry name" value="Ubiquitin-like"/>
    <property type="match status" value="1"/>
</dbReference>
<keyword evidence="7" id="KW-0472">Membrane</keyword>
<dbReference type="InterPro" id="IPR015506">
    <property type="entry name" value="Dsh/Dvl-rel"/>
</dbReference>
<organism evidence="13">
    <name type="scientific">Sycon ciliatum</name>
    <dbReference type="NCBI Taxonomy" id="27933"/>
    <lineage>
        <taxon>Eukaryota</taxon>
        <taxon>Metazoa</taxon>
        <taxon>Porifera</taxon>
        <taxon>Calcarea</taxon>
        <taxon>Calcaronea</taxon>
        <taxon>Leucosolenida</taxon>
        <taxon>Sycettidae</taxon>
        <taxon>Sycon</taxon>
    </lineage>
</organism>
<dbReference type="GO" id="GO:0016477">
    <property type="term" value="P:cell migration"/>
    <property type="evidence" value="ECO:0007669"/>
    <property type="project" value="UniProtKB-ARBA"/>
</dbReference>
<evidence type="ECO:0000256" key="7">
    <source>
        <dbReference type="ARBA" id="ARBA00023136"/>
    </source>
</evidence>
<evidence type="ECO:0000256" key="1">
    <source>
        <dbReference type="ARBA" id="ARBA00004370"/>
    </source>
</evidence>
<feature type="domain" description="PDZ" evidence="10">
    <location>
        <begin position="365"/>
        <end position="437"/>
    </location>
</feature>
<dbReference type="PANTHER" id="PTHR10878:SF25">
    <property type="entry name" value="SEGMENT POLARITY PROTEIN DISHEVELLED"/>
    <property type="match status" value="1"/>
</dbReference>
<dbReference type="Gene3D" id="1.10.10.10">
    <property type="entry name" value="Winged helix-like DNA-binding domain superfamily/Winged helix DNA-binding domain"/>
    <property type="match status" value="1"/>
</dbReference>
<keyword evidence="6 8" id="KW-0879">Wnt signaling pathway</keyword>
<dbReference type="EMBL" id="HG973375">
    <property type="protein sequence ID" value="CDO67914.1"/>
    <property type="molecule type" value="mRNA"/>
</dbReference>
<dbReference type="FunFam" id="1.10.10.10:FF:000400">
    <property type="entry name" value="DiSHevelled related"/>
    <property type="match status" value="1"/>
</dbReference>
<comment type="subcellular location">
    <subcellularLocation>
        <location evidence="2">Cytoplasm</location>
    </subcellularLocation>
    <subcellularLocation>
        <location evidence="1">Membrane</location>
    </subcellularLocation>
</comment>
<evidence type="ECO:0000256" key="5">
    <source>
        <dbReference type="ARBA" id="ARBA00022490"/>
    </source>
</evidence>
<dbReference type="SMART" id="SM00049">
    <property type="entry name" value="DEP"/>
    <property type="match status" value="1"/>
</dbReference>
<dbReference type="InterPro" id="IPR000591">
    <property type="entry name" value="DEP_dom"/>
</dbReference>
<feature type="compositionally biased region" description="Low complexity" evidence="9">
    <location>
        <begin position="36"/>
        <end position="94"/>
    </location>
</feature>
<feature type="compositionally biased region" description="Basic residues" evidence="9">
    <location>
        <begin position="330"/>
        <end position="343"/>
    </location>
</feature>
<name>A0A077SQW7_9METZ</name>
<dbReference type="GO" id="GO:0000132">
    <property type="term" value="P:establishment of mitotic spindle orientation"/>
    <property type="evidence" value="ECO:0007669"/>
    <property type="project" value="UniProtKB-ARBA"/>
</dbReference>
<dbReference type="GO" id="GO:0048598">
    <property type="term" value="P:embryonic morphogenesis"/>
    <property type="evidence" value="ECO:0007669"/>
    <property type="project" value="UniProtKB-ARBA"/>
</dbReference>
<dbReference type="InterPro" id="IPR036390">
    <property type="entry name" value="WH_DNA-bd_sf"/>
</dbReference>
<dbReference type="InterPro" id="IPR038207">
    <property type="entry name" value="DIX_dom_sf"/>
</dbReference>